<dbReference type="RefSeq" id="WP_192754011.1">
    <property type="nucleotide sequence ID" value="NZ_BAABJL010000095.1"/>
</dbReference>
<dbReference type="AlphaFoldDB" id="A0A927N5K6"/>
<evidence type="ECO:0000259" key="1">
    <source>
        <dbReference type="Pfam" id="PF21418"/>
    </source>
</evidence>
<protein>
    <submittedName>
        <fullName evidence="2">Lincosamide nucleotidyltransferase</fullName>
    </submittedName>
</protein>
<dbReference type="SUPFAM" id="SSF81301">
    <property type="entry name" value="Nucleotidyltransferase"/>
    <property type="match status" value="1"/>
</dbReference>
<dbReference type="Gene3D" id="3.30.460.10">
    <property type="entry name" value="Beta Polymerase, domain 2"/>
    <property type="match status" value="1"/>
</dbReference>
<dbReference type="InterPro" id="IPR043519">
    <property type="entry name" value="NT_sf"/>
</dbReference>
<proteinExistence type="predicted"/>
<name>A0A927N5K6_9ACTN</name>
<dbReference type="Proteomes" id="UP000638648">
    <property type="component" value="Unassembled WGS sequence"/>
</dbReference>
<dbReference type="EMBL" id="JADBEM010000001">
    <property type="protein sequence ID" value="MBE1610678.1"/>
    <property type="molecule type" value="Genomic_DNA"/>
</dbReference>
<accession>A0A927N5K6</accession>
<comment type="caution">
    <text evidence="2">The sequence shown here is derived from an EMBL/GenBank/DDBJ whole genome shotgun (WGS) entry which is preliminary data.</text>
</comment>
<feature type="domain" description="Lincosamide nucleotidyltransferase-like C-terminal" evidence="1">
    <location>
        <begin position="152"/>
        <end position="269"/>
    </location>
</feature>
<gene>
    <name evidence="2" type="ORF">HEB94_007526</name>
</gene>
<keyword evidence="3" id="KW-1185">Reference proteome</keyword>
<organism evidence="2 3">
    <name type="scientific">Actinopolymorpha pittospori</name>
    <dbReference type="NCBI Taxonomy" id="648752"/>
    <lineage>
        <taxon>Bacteria</taxon>
        <taxon>Bacillati</taxon>
        <taxon>Actinomycetota</taxon>
        <taxon>Actinomycetes</taxon>
        <taxon>Propionibacteriales</taxon>
        <taxon>Actinopolymorphaceae</taxon>
        <taxon>Actinopolymorpha</taxon>
    </lineage>
</organism>
<evidence type="ECO:0000313" key="3">
    <source>
        <dbReference type="Proteomes" id="UP000638648"/>
    </source>
</evidence>
<dbReference type="InterPro" id="IPR048495">
    <property type="entry name" value="LinB-like_C"/>
</dbReference>
<evidence type="ECO:0000313" key="2">
    <source>
        <dbReference type="EMBL" id="MBE1610678.1"/>
    </source>
</evidence>
<reference evidence="2" key="1">
    <citation type="submission" date="2020-10" db="EMBL/GenBank/DDBJ databases">
        <title>Sequencing the genomes of 1000 actinobacteria strains.</title>
        <authorList>
            <person name="Klenk H.-P."/>
        </authorList>
    </citation>
    <scope>NUCLEOTIDE SEQUENCE</scope>
    <source>
        <strain evidence="2">DSM 45354</strain>
    </source>
</reference>
<sequence>MSSPQDPADGYLVQDRLDRAFRSAFDADPRIRAALTYGSRPAGAGDAWSDVEYWAFVDDATLPGLDPRAWIAAVAEPDLLVHNEFGAWVAVYDDLVRLELHFWPASDVDVVRGWPSRGAPLERMVLLDHDGTLVPALAALPERAPVPTSAAEVAEVCGRFANWWVLGHNVLRRGEYERAQDALSHVRRYLLWMARLREGATERWLTPSRCAEADLSAELVAAIGALGVPSEPTALTAAYRAAWDLGGQLWRELAAAWGFDVPTRLLARAVS</sequence>
<dbReference type="Gene3D" id="1.20.120.330">
    <property type="entry name" value="Nucleotidyltransferases domain 2"/>
    <property type="match status" value="1"/>
</dbReference>
<dbReference type="Pfam" id="PF21418">
    <property type="entry name" value="LinB-like_C"/>
    <property type="match status" value="1"/>
</dbReference>